<keyword evidence="2" id="KW-1133">Transmembrane helix</keyword>
<dbReference type="HOGENOM" id="CLU_2040826_0_0_1"/>
<dbReference type="OMA" id="KEKTWFL"/>
<feature type="transmembrane region" description="Helical" evidence="2">
    <location>
        <begin position="32"/>
        <end position="54"/>
    </location>
</feature>
<evidence type="ECO:0000256" key="2">
    <source>
        <dbReference type="SAM" id="Phobius"/>
    </source>
</evidence>
<dbReference type="eggNOG" id="ENOG502SVXI">
    <property type="taxonomic scope" value="Eukaryota"/>
</dbReference>
<keyword evidence="2" id="KW-0812">Transmembrane</keyword>
<sequence length="121" mass="13487">MADSEGDGLLTGKSGSSDPLFHDKGQSPKAKLWMYIFISFVVVMMMITIIIALFRGSVVDATYLLLGLSIISMGFVQGILIYWARSGDLPSEKLWFLYFVGICLVLESIFTDVLLYHRPQA</sequence>
<evidence type="ECO:0000313" key="4">
    <source>
        <dbReference type="Proteomes" id="UP000001593"/>
    </source>
</evidence>
<dbReference type="Proteomes" id="UP000001593">
    <property type="component" value="Unassembled WGS sequence"/>
</dbReference>
<name>A7T0M4_NEMVE</name>
<dbReference type="InParanoid" id="A7T0M4"/>
<reference evidence="3 4" key="1">
    <citation type="journal article" date="2007" name="Science">
        <title>Sea anemone genome reveals ancestral eumetazoan gene repertoire and genomic organization.</title>
        <authorList>
            <person name="Putnam N.H."/>
            <person name="Srivastava M."/>
            <person name="Hellsten U."/>
            <person name="Dirks B."/>
            <person name="Chapman J."/>
            <person name="Salamov A."/>
            <person name="Terry A."/>
            <person name="Shapiro H."/>
            <person name="Lindquist E."/>
            <person name="Kapitonov V.V."/>
            <person name="Jurka J."/>
            <person name="Genikhovich G."/>
            <person name="Grigoriev I.V."/>
            <person name="Lucas S.M."/>
            <person name="Steele R.E."/>
            <person name="Finnerty J.R."/>
            <person name="Technau U."/>
            <person name="Martindale M.Q."/>
            <person name="Rokhsar D.S."/>
        </authorList>
    </citation>
    <scope>NUCLEOTIDE SEQUENCE [LARGE SCALE GENOMIC DNA]</scope>
    <source>
        <strain evidence="4">CH2 X CH6</strain>
    </source>
</reference>
<feature type="region of interest" description="Disordered" evidence="1">
    <location>
        <begin position="1"/>
        <end position="25"/>
    </location>
</feature>
<gene>
    <name evidence="3" type="ORF">NEMVEDRAFT_v1g248371</name>
</gene>
<keyword evidence="2" id="KW-0472">Membrane</keyword>
<feature type="transmembrane region" description="Helical" evidence="2">
    <location>
        <begin position="95"/>
        <end position="116"/>
    </location>
</feature>
<evidence type="ECO:0000256" key="1">
    <source>
        <dbReference type="SAM" id="MobiDB-lite"/>
    </source>
</evidence>
<dbReference type="OrthoDB" id="10032541at2759"/>
<organism evidence="3 4">
    <name type="scientific">Nematostella vectensis</name>
    <name type="common">Starlet sea anemone</name>
    <dbReference type="NCBI Taxonomy" id="45351"/>
    <lineage>
        <taxon>Eukaryota</taxon>
        <taxon>Metazoa</taxon>
        <taxon>Cnidaria</taxon>
        <taxon>Anthozoa</taxon>
        <taxon>Hexacorallia</taxon>
        <taxon>Actiniaria</taxon>
        <taxon>Edwardsiidae</taxon>
        <taxon>Nematostella</taxon>
    </lineage>
</organism>
<protein>
    <submittedName>
        <fullName evidence="3">Uncharacterized protein</fullName>
    </submittedName>
</protein>
<accession>A7T0M4</accession>
<feature type="transmembrane region" description="Helical" evidence="2">
    <location>
        <begin position="61"/>
        <end position="83"/>
    </location>
</feature>
<keyword evidence="4" id="KW-1185">Reference proteome</keyword>
<dbReference type="AlphaFoldDB" id="A7T0M4"/>
<dbReference type="EMBL" id="DS470037">
    <property type="protein sequence ID" value="EDO30494.1"/>
    <property type="molecule type" value="Genomic_DNA"/>
</dbReference>
<proteinExistence type="predicted"/>
<dbReference type="KEGG" id="nve:5501284"/>
<evidence type="ECO:0000313" key="3">
    <source>
        <dbReference type="EMBL" id="EDO30494.1"/>
    </source>
</evidence>